<evidence type="ECO:0000256" key="1">
    <source>
        <dbReference type="ARBA" id="ARBA00004123"/>
    </source>
</evidence>
<dbReference type="GO" id="GO:0006357">
    <property type="term" value="P:regulation of transcription by RNA polymerase II"/>
    <property type="evidence" value="ECO:0007669"/>
    <property type="project" value="TreeGrafter"/>
</dbReference>
<feature type="region of interest" description="Disordered" evidence="7">
    <location>
        <begin position="181"/>
        <end position="209"/>
    </location>
</feature>
<name>S4RDV7_PETMA</name>
<organism evidence="9">
    <name type="scientific">Petromyzon marinus</name>
    <name type="common">Sea lamprey</name>
    <dbReference type="NCBI Taxonomy" id="7757"/>
    <lineage>
        <taxon>Eukaryota</taxon>
        <taxon>Metazoa</taxon>
        <taxon>Chordata</taxon>
        <taxon>Craniata</taxon>
        <taxon>Vertebrata</taxon>
        <taxon>Cyclostomata</taxon>
        <taxon>Hyperoartia</taxon>
        <taxon>Petromyzontiformes</taxon>
        <taxon>Petromyzontidae</taxon>
        <taxon>Petromyzon</taxon>
    </lineage>
</organism>
<keyword evidence="5 6" id="KW-0539">Nucleus</keyword>
<dbReference type="PANTHER" id="PTHR21545:SF13">
    <property type="entry name" value="ECDYSONE-INDUCED PROTEIN 93F, ISOFORM C"/>
    <property type="match status" value="1"/>
</dbReference>
<reference evidence="9" key="1">
    <citation type="submission" date="2025-08" db="UniProtKB">
        <authorList>
            <consortium name="Ensembl"/>
        </authorList>
    </citation>
    <scope>IDENTIFICATION</scope>
</reference>
<evidence type="ECO:0000256" key="5">
    <source>
        <dbReference type="ARBA" id="ARBA00023242"/>
    </source>
</evidence>
<feature type="compositionally biased region" description="Acidic residues" evidence="7">
    <location>
        <begin position="187"/>
        <end position="201"/>
    </location>
</feature>
<feature type="region of interest" description="Disordered" evidence="7">
    <location>
        <begin position="495"/>
        <end position="523"/>
    </location>
</feature>
<evidence type="ECO:0000256" key="4">
    <source>
        <dbReference type="ARBA" id="ARBA00023163"/>
    </source>
</evidence>
<dbReference type="SUPFAM" id="SSF46689">
    <property type="entry name" value="Homeodomain-like"/>
    <property type="match status" value="1"/>
</dbReference>
<dbReference type="InterPro" id="IPR009057">
    <property type="entry name" value="Homeodomain-like_sf"/>
</dbReference>
<dbReference type="GO" id="GO:0003677">
    <property type="term" value="F:DNA binding"/>
    <property type="evidence" value="ECO:0007669"/>
    <property type="project" value="UniProtKB-UniRule"/>
</dbReference>
<feature type="compositionally biased region" description="Low complexity" evidence="7">
    <location>
        <begin position="263"/>
        <end position="274"/>
    </location>
</feature>
<feature type="region of interest" description="Disordered" evidence="7">
    <location>
        <begin position="226"/>
        <end position="245"/>
    </location>
</feature>
<keyword evidence="3 6" id="KW-0238">DNA-binding</keyword>
<dbReference type="Ensembl" id="ENSPMAT00000003404.1">
    <property type="protein sequence ID" value="ENSPMAP00000003389.1"/>
    <property type="gene ID" value="ENSPMAG00000003112.1"/>
</dbReference>
<feature type="region of interest" description="Disordered" evidence="7">
    <location>
        <begin position="250"/>
        <end position="283"/>
    </location>
</feature>
<accession>S4RDV7</accession>
<dbReference type="Pfam" id="PF05225">
    <property type="entry name" value="HTH_psq"/>
    <property type="match status" value="1"/>
</dbReference>
<sequence>MASWCRSPRCSAERRGFRRELDSWRHKLIHCIGFESILEGLYGPGLLRDLSLFDDCEPEEVSDWIVDENCPFCCLRRDKRVSACLCQEHLSSPSDLDGASDSTDTAEQLERETETFLHALFQRKDPPRACNPAIPLVAREIMYRMIRQFAAEYAQRRDAAAAEKDGCEIWNTRPRVLRRSLQRSQYDEEEEEEDKDDEDGPLDLSLGKSTQDCKYDQAGVLDLSTKKSMDASKSPSAKASAAGTSRLAAGDLYGEERRRRGSSDSLGLGALRPTGGAGAEADADTRGAATLQGMAKRAIEEGLAELTCLGTSNTDELRVNTSEGRNLAPWLGALLSEGLGSLVKQTESTAVRQDGRHSMSSSSFLQQLALKRMAAQAVRLQDRDISGSGSVSGSVRLKIPQFRVNSSSALSNPLPADVNATSSIDRASPCASSALSTVKDGSSIGRKLKAILPKQQSVSYLPAELHALKILQGSASNNNNNDLALLNGKYLADQDVTRPRSPEGTDNGDPNKQPRRKRGRYRQYDSGILEEAISMVMSGRMSVSKAQALYGIPHSTLEYKVKERAGTLKVPPKRR</sequence>
<evidence type="ECO:0000259" key="8">
    <source>
        <dbReference type="PROSITE" id="PS50960"/>
    </source>
</evidence>
<evidence type="ECO:0000256" key="7">
    <source>
        <dbReference type="SAM" id="MobiDB-lite"/>
    </source>
</evidence>
<dbReference type="HOGENOM" id="CLU_040042_0_0_1"/>
<feature type="domain" description="HTH psq-type" evidence="8">
    <location>
        <begin position="515"/>
        <end position="567"/>
    </location>
</feature>
<evidence type="ECO:0000256" key="3">
    <source>
        <dbReference type="ARBA" id="ARBA00023125"/>
    </source>
</evidence>
<feature type="DNA-binding region" description="H-T-H motif" evidence="6">
    <location>
        <begin position="543"/>
        <end position="563"/>
    </location>
</feature>
<evidence type="ECO:0000256" key="2">
    <source>
        <dbReference type="ARBA" id="ARBA00023015"/>
    </source>
</evidence>
<dbReference type="FunFam" id="1.10.10.60:FF:000019">
    <property type="entry name" value="Ligand-dependent corepressor isoform 1"/>
    <property type="match status" value="1"/>
</dbReference>
<reference evidence="9" key="2">
    <citation type="submission" date="2025-09" db="UniProtKB">
        <authorList>
            <consortium name="Ensembl"/>
        </authorList>
    </citation>
    <scope>IDENTIFICATION</scope>
</reference>
<proteinExistence type="predicted"/>
<keyword evidence="2" id="KW-0805">Transcription regulation</keyword>
<comment type="subcellular location">
    <subcellularLocation>
        <location evidence="1 6">Nucleus</location>
    </subcellularLocation>
</comment>
<dbReference type="GeneTree" id="ENSGT00940000162414"/>
<keyword evidence="4" id="KW-0804">Transcription</keyword>
<dbReference type="AlphaFoldDB" id="S4RDV7"/>
<dbReference type="Gene3D" id="1.10.10.60">
    <property type="entry name" value="Homeodomain-like"/>
    <property type="match status" value="1"/>
</dbReference>
<dbReference type="PANTHER" id="PTHR21545">
    <property type="entry name" value="TRANSCRIPTION FACTOR MLR1/2"/>
    <property type="match status" value="1"/>
</dbReference>
<dbReference type="PROSITE" id="PS50960">
    <property type="entry name" value="HTH_PSQ"/>
    <property type="match status" value="1"/>
</dbReference>
<evidence type="ECO:0000313" key="9">
    <source>
        <dbReference type="Ensembl" id="ENSPMAP00000003389.1"/>
    </source>
</evidence>
<dbReference type="InterPro" id="IPR007889">
    <property type="entry name" value="HTH_Psq"/>
</dbReference>
<dbReference type="GO" id="GO:0005634">
    <property type="term" value="C:nucleus"/>
    <property type="evidence" value="ECO:0007669"/>
    <property type="project" value="UniProtKB-SubCell"/>
</dbReference>
<dbReference type="STRING" id="7757.ENSPMAP00000003389"/>
<protein>
    <recommendedName>
        <fullName evidence="8">HTH psq-type domain-containing protein</fullName>
    </recommendedName>
</protein>
<evidence type="ECO:0000256" key="6">
    <source>
        <dbReference type="PROSITE-ProRule" id="PRU00320"/>
    </source>
</evidence>
<feature type="compositionally biased region" description="Low complexity" evidence="7">
    <location>
        <begin position="231"/>
        <end position="242"/>
    </location>
</feature>